<sequence length="91" mass="10075">MQHERTPLSRKQRLRICIGAARRLDYLHSGAILGIIHQDVKSTGILLDEEYVAKVSDFGLSKMSPISMANVPLTTVVKGTFDYMDLNITGA</sequence>
<dbReference type="Proteomes" id="UP000322667">
    <property type="component" value="Chromosome A07"/>
</dbReference>
<keyword evidence="3" id="KW-1185">Reference proteome</keyword>
<dbReference type="PROSITE" id="PS50011">
    <property type="entry name" value="PROTEIN_KINASE_DOM"/>
    <property type="match status" value="1"/>
</dbReference>
<organism evidence="2 3">
    <name type="scientific">Gossypium tomentosum</name>
    <name type="common">Hawaiian cotton</name>
    <name type="synonym">Gossypium sandvicense</name>
    <dbReference type="NCBI Taxonomy" id="34277"/>
    <lineage>
        <taxon>Eukaryota</taxon>
        <taxon>Viridiplantae</taxon>
        <taxon>Streptophyta</taxon>
        <taxon>Embryophyta</taxon>
        <taxon>Tracheophyta</taxon>
        <taxon>Spermatophyta</taxon>
        <taxon>Magnoliopsida</taxon>
        <taxon>eudicotyledons</taxon>
        <taxon>Gunneridae</taxon>
        <taxon>Pentapetalae</taxon>
        <taxon>rosids</taxon>
        <taxon>malvids</taxon>
        <taxon>Malvales</taxon>
        <taxon>Malvaceae</taxon>
        <taxon>Malvoideae</taxon>
        <taxon>Gossypium</taxon>
    </lineage>
</organism>
<reference evidence="2 3" key="1">
    <citation type="submission" date="2019-07" db="EMBL/GenBank/DDBJ databases">
        <title>WGS assembly of Gossypium tomentosum.</title>
        <authorList>
            <person name="Chen Z.J."/>
            <person name="Sreedasyam A."/>
            <person name="Ando A."/>
            <person name="Song Q."/>
            <person name="De L."/>
            <person name="Hulse-Kemp A."/>
            <person name="Ding M."/>
            <person name="Ye W."/>
            <person name="Kirkbride R."/>
            <person name="Jenkins J."/>
            <person name="Plott C."/>
            <person name="Lovell J."/>
            <person name="Lin Y.-M."/>
            <person name="Vaughn R."/>
            <person name="Liu B."/>
            <person name="Li W."/>
            <person name="Simpson S."/>
            <person name="Scheffler B."/>
            <person name="Saski C."/>
            <person name="Grover C."/>
            <person name="Hu G."/>
            <person name="Conover J."/>
            <person name="Carlson J."/>
            <person name="Shu S."/>
            <person name="Boston L."/>
            <person name="Williams M."/>
            <person name="Peterson D."/>
            <person name="Mcgee K."/>
            <person name="Jones D."/>
            <person name="Wendel J."/>
            <person name="Stelly D."/>
            <person name="Grimwood J."/>
            <person name="Schmutz J."/>
        </authorList>
    </citation>
    <scope>NUCLEOTIDE SEQUENCE [LARGE SCALE GENOMIC DNA]</scope>
    <source>
        <strain evidence="2">7179.01</strain>
    </source>
</reference>
<dbReference type="PANTHER" id="PTHR27003:SF312">
    <property type="entry name" value="RECEPTOR-LIKE PROTEIN KINASE FERONIA"/>
    <property type="match status" value="1"/>
</dbReference>
<dbReference type="GO" id="GO:0009506">
    <property type="term" value="C:plasmodesma"/>
    <property type="evidence" value="ECO:0007669"/>
    <property type="project" value="TreeGrafter"/>
</dbReference>
<dbReference type="PANTHER" id="PTHR27003">
    <property type="entry name" value="OS07G0166700 PROTEIN"/>
    <property type="match status" value="1"/>
</dbReference>
<dbReference type="GO" id="GO:0004714">
    <property type="term" value="F:transmembrane receptor protein tyrosine kinase activity"/>
    <property type="evidence" value="ECO:0007669"/>
    <property type="project" value="InterPro"/>
</dbReference>
<dbReference type="Pfam" id="PF00069">
    <property type="entry name" value="Pkinase"/>
    <property type="match status" value="1"/>
</dbReference>
<accession>A0A5D2PQY0</accession>
<proteinExistence type="predicted"/>
<name>A0A5D2PQY0_GOSTO</name>
<dbReference type="Gene3D" id="1.10.510.10">
    <property type="entry name" value="Transferase(Phosphotransferase) domain 1"/>
    <property type="match status" value="1"/>
</dbReference>
<evidence type="ECO:0000313" key="3">
    <source>
        <dbReference type="Proteomes" id="UP000322667"/>
    </source>
</evidence>
<evidence type="ECO:0000313" key="2">
    <source>
        <dbReference type="EMBL" id="TYI18469.1"/>
    </source>
</evidence>
<dbReference type="AlphaFoldDB" id="A0A5D2PQY0"/>
<feature type="domain" description="Protein kinase" evidence="1">
    <location>
        <begin position="1"/>
        <end position="91"/>
    </location>
</feature>
<dbReference type="InterPro" id="IPR045272">
    <property type="entry name" value="ANXUR1/2-like"/>
</dbReference>
<evidence type="ECO:0000259" key="1">
    <source>
        <dbReference type="PROSITE" id="PS50011"/>
    </source>
</evidence>
<dbReference type="GO" id="GO:0005524">
    <property type="term" value="F:ATP binding"/>
    <property type="evidence" value="ECO:0007669"/>
    <property type="project" value="InterPro"/>
</dbReference>
<dbReference type="InterPro" id="IPR000719">
    <property type="entry name" value="Prot_kinase_dom"/>
</dbReference>
<protein>
    <recommendedName>
        <fullName evidence="1">Protein kinase domain-containing protein</fullName>
    </recommendedName>
</protein>
<dbReference type="GO" id="GO:0005886">
    <property type="term" value="C:plasma membrane"/>
    <property type="evidence" value="ECO:0007669"/>
    <property type="project" value="TreeGrafter"/>
</dbReference>
<dbReference type="EMBL" id="CM017616">
    <property type="protein sequence ID" value="TYI18469.1"/>
    <property type="molecule type" value="Genomic_DNA"/>
</dbReference>
<dbReference type="SUPFAM" id="SSF56112">
    <property type="entry name" value="Protein kinase-like (PK-like)"/>
    <property type="match status" value="1"/>
</dbReference>
<gene>
    <name evidence="2" type="ORF">ES332_A07G092800v1</name>
</gene>
<dbReference type="InterPro" id="IPR011009">
    <property type="entry name" value="Kinase-like_dom_sf"/>
</dbReference>